<feature type="region of interest" description="Disordered" evidence="1">
    <location>
        <begin position="1"/>
        <end position="51"/>
    </location>
</feature>
<dbReference type="EMBL" id="ML978071">
    <property type="protein sequence ID" value="KAF2013295.1"/>
    <property type="molecule type" value="Genomic_DNA"/>
</dbReference>
<keyword evidence="3" id="KW-1185">Reference proteome</keyword>
<gene>
    <name evidence="2" type="ORF">BU24DRAFT_234420</name>
</gene>
<protein>
    <submittedName>
        <fullName evidence="2">Uncharacterized protein</fullName>
    </submittedName>
</protein>
<feature type="compositionally biased region" description="Pro residues" evidence="1">
    <location>
        <begin position="16"/>
        <end position="25"/>
    </location>
</feature>
<proteinExistence type="predicted"/>
<dbReference type="Proteomes" id="UP000799778">
    <property type="component" value="Unassembled WGS sequence"/>
</dbReference>
<feature type="compositionally biased region" description="Basic residues" evidence="1">
    <location>
        <begin position="26"/>
        <end position="45"/>
    </location>
</feature>
<evidence type="ECO:0000256" key="1">
    <source>
        <dbReference type="SAM" id="MobiDB-lite"/>
    </source>
</evidence>
<organism evidence="2 3">
    <name type="scientific">Aaosphaeria arxii CBS 175.79</name>
    <dbReference type="NCBI Taxonomy" id="1450172"/>
    <lineage>
        <taxon>Eukaryota</taxon>
        <taxon>Fungi</taxon>
        <taxon>Dikarya</taxon>
        <taxon>Ascomycota</taxon>
        <taxon>Pezizomycotina</taxon>
        <taxon>Dothideomycetes</taxon>
        <taxon>Pleosporomycetidae</taxon>
        <taxon>Pleosporales</taxon>
        <taxon>Pleosporales incertae sedis</taxon>
        <taxon>Aaosphaeria</taxon>
    </lineage>
</organism>
<sequence length="78" mass="9238">MMVRRTSRPQREPLHKTPPPQQQHPPPRRRQRHPVPRRRRPRRTTRVPVDCPKSARSCEAPLCSMCSLSFPTCYKTRA</sequence>
<dbReference type="AlphaFoldDB" id="A0A6A5XJ53"/>
<name>A0A6A5XJ53_9PLEO</name>
<accession>A0A6A5XJ53</accession>
<dbReference type="GeneID" id="54279612"/>
<evidence type="ECO:0000313" key="2">
    <source>
        <dbReference type="EMBL" id="KAF2013295.1"/>
    </source>
</evidence>
<reference evidence="2" key="1">
    <citation type="journal article" date="2020" name="Stud. Mycol.">
        <title>101 Dothideomycetes genomes: a test case for predicting lifestyles and emergence of pathogens.</title>
        <authorList>
            <person name="Haridas S."/>
            <person name="Albert R."/>
            <person name="Binder M."/>
            <person name="Bloem J."/>
            <person name="Labutti K."/>
            <person name="Salamov A."/>
            <person name="Andreopoulos B."/>
            <person name="Baker S."/>
            <person name="Barry K."/>
            <person name="Bills G."/>
            <person name="Bluhm B."/>
            <person name="Cannon C."/>
            <person name="Castanera R."/>
            <person name="Culley D."/>
            <person name="Daum C."/>
            <person name="Ezra D."/>
            <person name="Gonzalez J."/>
            <person name="Henrissat B."/>
            <person name="Kuo A."/>
            <person name="Liang C."/>
            <person name="Lipzen A."/>
            <person name="Lutzoni F."/>
            <person name="Magnuson J."/>
            <person name="Mondo S."/>
            <person name="Nolan M."/>
            <person name="Ohm R."/>
            <person name="Pangilinan J."/>
            <person name="Park H.-J."/>
            <person name="Ramirez L."/>
            <person name="Alfaro M."/>
            <person name="Sun H."/>
            <person name="Tritt A."/>
            <person name="Yoshinaga Y."/>
            <person name="Zwiers L.-H."/>
            <person name="Turgeon B."/>
            <person name="Goodwin S."/>
            <person name="Spatafora J."/>
            <person name="Crous P."/>
            <person name="Grigoriev I."/>
        </authorList>
    </citation>
    <scope>NUCLEOTIDE SEQUENCE</scope>
    <source>
        <strain evidence="2">CBS 175.79</strain>
    </source>
</reference>
<evidence type="ECO:0000313" key="3">
    <source>
        <dbReference type="Proteomes" id="UP000799778"/>
    </source>
</evidence>
<dbReference type="RefSeq" id="XP_033381634.1">
    <property type="nucleotide sequence ID" value="XM_033522215.1"/>
</dbReference>